<feature type="transmembrane region" description="Helical" evidence="4">
    <location>
        <begin position="296"/>
        <end position="317"/>
    </location>
</feature>
<protein>
    <submittedName>
        <fullName evidence="8">Methyl-accepting chemotaxis protein</fullName>
    </submittedName>
</protein>
<dbReference type="PROSITE" id="PS51753">
    <property type="entry name" value="HBM"/>
    <property type="match status" value="1"/>
</dbReference>
<dbReference type="SMART" id="SM00283">
    <property type="entry name" value="MA"/>
    <property type="match status" value="1"/>
</dbReference>
<proteinExistence type="inferred from homology"/>
<evidence type="ECO:0000313" key="8">
    <source>
        <dbReference type="EMBL" id="MFD2235328.1"/>
    </source>
</evidence>
<dbReference type="Pfam" id="PF00672">
    <property type="entry name" value="HAMP"/>
    <property type="match status" value="1"/>
</dbReference>
<comment type="caution">
    <text evidence="8">The sequence shown here is derived from an EMBL/GenBank/DDBJ whole genome shotgun (WGS) entry which is preliminary data.</text>
</comment>
<evidence type="ECO:0000256" key="3">
    <source>
        <dbReference type="PROSITE-ProRule" id="PRU00284"/>
    </source>
</evidence>
<keyword evidence="4" id="KW-1133">Transmembrane helix</keyword>
<evidence type="ECO:0000259" key="5">
    <source>
        <dbReference type="PROSITE" id="PS50111"/>
    </source>
</evidence>
<dbReference type="Pfam" id="PF00015">
    <property type="entry name" value="MCPsignal"/>
    <property type="match status" value="1"/>
</dbReference>
<feature type="domain" description="HAMP" evidence="6">
    <location>
        <begin position="318"/>
        <end position="371"/>
    </location>
</feature>
<keyword evidence="4" id="KW-0812">Transmembrane</keyword>
<dbReference type="InterPro" id="IPR004089">
    <property type="entry name" value="MCPsignal_dom"/>
</dbReference>
<keyword evidence="9" id="KW-1185">Reference proteome</keyword>
<dbReference type="PANTHER" id="PTHR32089:SF112">
    <property type="entry name" value="LYSOZYME-LIKE PROTEIN-RELATED"/>
    <property type="match status" value="1"/>
</dbReference>
<dbReference type="InterPro" id="IPR003660">
    <property type="entry name" value="HAMP_dom"/>
</dbReference>
<name>A0ABW5CGY0_9PROT</name>
<comment type="similarity">
    <text evidence="2">Belongs to the methyl-accepting chemotaxis (MCP) protein family.</text>
</comment>
<feature type="domain" description="Methyl-accepting transducer" evidence="5">
    <location>
        <begin position="412"/>
        <end position="648"/>
    </location>
</feature>
<feature type="domain" description="HBM" evidence="7">
    <location>
        <begin position="47"/>
        <end position="284"/>
    </location>
</feature>
<evidence type="ECO:0000256" key="4">
    <source>
        <dbReference type="SAM" id="Phobius"/>
    </source>
</evidence>
<dbReference type="PRINTS" id="PR00260">
    <property type="entry name" value="CHEMTRNSDUCR"/>
</dbReference>
<evidence type="ECO:0000259" key="6">
    <source>
        <dbReference type="PROSITE" id="PS50885"/>
    </source>
</evidence>
<reference evidence="9" key="1">
    <citation type="journal article" date="2019" name="Int. J. Syst. Evol. Microbiol.">
        <title>The Global Catalogue of Microorganisms (GCM) 10K type strain sequencing project: providing services to taxonomists for standard genome sequencing and annotation.</title>
        <authorList>
            <consortium name="The Broad Institute Genomics Platform"/>
            <consortium name="The Broad Institute Genome Sequencing Center for Infectious Disease"/>
            <person name="Wu L."/>
            <person name="Ma J."/>
        </authorList>
    </citation>
    <scope>NUCLEOTIDE SEQUENCE [LARGE SCALE GENOMIC DNA]</scope>
    <source>
        <strain evidence="9">KCTC 15012</strain>
    </source>
</reference>
<accession>A0ABW5CGY0</accession>
<dbReference type="SMART" id="SM00304">
    <property type="entry name" value="HAMP"/>
    <property type="match status" value="1"/>
</dbReference>
<dbReference type="PROSITE" id="PS50885">
    <property type="entry name" value="HAMP"/>
    <property type="match status" value="1"/>
</dbReference>
<dbReference type="CDD" id="cd06225">
    <property type="entry name" value="HAMP"/>
    <property type="match status" value="1"/>
</dbReference>
<evidence type="ECO:0000313" key="9">
    <source>
        <dbReference type="Proteomes" id="UP001597296"/>
    </source>
</evidence>
<dbReference type="InterPro" id="IPR004090">
    <property type="entry name" value="Chemotax_Me-accpt_rcpt"/>
</dbReference>
<evidence type="ECO:0000259" key="7">
    <source>
        <dbReference type="PROSITE" id="PS51753"/>
    </source>
</evidence>
<evidence type="ECO:0000256" key="2">
    <source>
        <dbReference type="ARBA" id="ARBA00029447"/>
    </source>
</evidence>
<dbReference type="Proteomes" id="UP001597296">
    <property type="component" value="Unassembled WGS sequence"/>
</dbReference>
<organism evidence="8 9">
    <name type="scientific">Phaeospirillum tilakii</name>
    <dbReference type="NCBI Taxonomy" id="741673"/>
    <lineage>
        <taxon>Bacteria</taxon>
        <taxon>Pseudomonadati</taxon>
        <taxon>Pseudomonadota</taxon>
        <taxon>Alphaproteobacteria</taxon>
        <taxon>Rhodospirillales</taxon>
        <taxon>Rhodospirillaceae</taxon>
        <taxon>Phaeospirillum</taxon>
    </lineage>
</organism>
<evidence type="ECO:0000256" key="1">
    <source>
        <dbReference type="ARBA" id="ARBA00023224"/>
    </source>
</evidence>
<dbReference type="Gene3D" id="6.10.340.10">
    <property type="match status" value="1"/>
</dbReference>
<dbReference type="PROSITE" id="PS50111">
    <property type="entry name" value="CHEMOTAXIS_TRANSDUC_2"/>
    <property type="match status" value="1"/>
</dbReference>
<keyword evidence="4" id="KW-0472">Membrane</keyword>
<sequence>MMRFADLAVMQRVGLGFGGVILLLCLVGAVSFLGLSGADAAFGDYRGLARETNGIAQVQASLLRARFEVRAFLDDGDAAARRGFDEQARAMDEATRVLLAETDDAEQAGRVRRIAADFATYADAFHQVTELRQRRDDLVAAELDGQGAALEASLTALAEASARGGEAEAALRAGEALRLVLAARRGLDRTLAGGAAAAPGTALAAASALLAELTPRLGDPHRRELAGQARAALDRVAAAGRALGGIAEQQRALTEERLNQLGPRMAAAIEEFRAQLRARQSALGASASGRVHASRLWVGGLALAALLVGVAGAWLVARSISRPLTAMTAAMDRLAGGDTSVEIPAAGRRDEIGEMARAVAVFKDNALRVAALQAEQEESRRRGEADRRQAMASLADRFETAVMGLVHGVSSQAAEMRAAAEDLSGSAEHSSSQAATVAGAAMQASASVETVASAAEELSASIREIGRQVGEAARVSDEATTTARETNAKVEGLAAAADRIGEVIGLIGEIADQTNLLALNATIEAARAGEAGKGFAVVAGEVKNLATQTARATDEISTQIVAVQEETRRTVAAIAAIAGVIDQVRRISADIAAAVEQQDAATREIARNVHEAANGTGAVSSTIETISRSAVATGAASRQVLGSAETLAHSADTLRAEVGRFLDGVRAG</sequence>
<gene>
    <name evidence="8" type="ORF">ACFSNB_16090</name>
</gene>
<dbReference type="SMART" id="SM01358">
    <property type="entry name" value="HBM"/>
    <property type="match status" value="1"/>
</dbReference>
<dbReference type="PANTHER" id="PTHR32089">
    <property type="entry name" value="METHYL-ACCEPTING CHEMOTAXIS PROTEIN MCPB"/>
    <property type="match status" value="1"/>
</dbReference>
<dbReference type="SUPFAM" id="SSF58104">
    <property type="entry name" value="Methyl-accepting chemotaxis protein (MCP) signaling domain"/>
    <property type="match status" value="1"/>
</dbReference>
<dbReference type="InterPro" id="IPR032255">
    <property type="entry name" value="HBM"/>
</dbReference>
<dbReference type="EMBL" id="JBHUIY010000042">
    <property type="protein sequence ID" value="MFD2235328.1"/>
    <property type="molecule type" value="Genomic_DNA"/>
</dbReference>
<dbReference type="RefSeq" id="WP_377318405.1">
    <property type="nucleotide sequence ID" value="NZ_JBHUIY010000042.1"/>
</dbReference>
<dbReference type="Gene3D" id="1.10.287.950">
    <property type="entry name" value="Methyl-accepting chemotaxis protein"/>
    <property type="match status" value="1"/>
</dbReference>
<keyword evidence="1 3" id="KW-0807">Transducer</keyword>